<dbReference type="GO" id="GO:0009103">
    <property type="term" value="P:lipopolysaccharide biosynthetic process"/>
    <property type="evidence" value="ECO:0007669"/>
    <property type="project" value="UniProtKB-ARBA"/>
</dbReference>
<comment type="caution">
    <text evidence="11">The sequence shown here is derived from an EMBL/GenBank/DDBJ whole genome shotgun (WGS) entry which is preliminary data.</text>
</comment>
<reference evidence="11 12" key="1">
    <citation type="submission" date="2018-10" db="EMBL/GenBank/DDBJ databases">
        <title>Isolation, diversity and antifungal activity of actinobacteria from wheat.</title>
        <authorList>
            <person name="Han C."/>
        </authorList>
    </citation>
    <scope>NUCLEOTIDE SEQUENCE [LARGE SCALE GENOMIC DNA]</scope>
    <source>
        <strain evidence="11 12">NEAU-YY56</strain>
    </source>
</reference>
<evidence type="ECO:0000313" key="11">
    <source>
        <dbReference type="EMBL" id="RMI06657.1"/>
    </source>
</evidence>
<dbReference type="EMBL" id="RFFI01000100">
    <property type="protein sequence ID" value="RMI06657.1"/>
    <property type="molecule type" value="Genomic_DNA"/>
</dbReference>
<evidence type="ECO:0000256" key="1">
    <source>
        <dbReference type="ARBA" id="ARBA00004651"/>
    </source>
</evidence>
<feature type="transmembrane region" description="Helical" evidence="9">
    <location>
        <begin position="401"/>
        <end position="419"/>
    </location>
</feature>
<feature type="transmembrane region" description="Helical" evidence="9">
    <location>
        <begin position="34"/>
        <end position="53"/>
    </location>
</feature>
<keyword evidence="4" id="KW-0808">Transferase</keyword>
<proteinExistence type="predicted"/>
<evidence type="ECO:0000256" key="7">
    <source>
        <dbReference type="ARBA" id="ARBA00023136"/>
    </source>
</evidence>
<dbReference type="InterPro" id="IPR038731">
    <property type="entry name" value="RgtA/B/C-like"/>
</dbReference>
<feature type="transmembrane region" description="Helical" evidence="9">
    <location>
        <begin position="348"/>
        <end position="368"/>
    </location>
</feature>
<comment type="subcellular location">
    <subcellularLocation>
        <location evidence="1">Cell membrane</location>
        <topology evidence="1">Multi-pass membrane protein</topology>
    </subcellularLocation>
</comment>
<keyword evidence="12" id="KW-1185">Reference proteome</keyword>
<feature type="compositionally biased region" description="Pro residues" evidence="8">
    <location>
        <begin position="7"/>
        <end position="16"/>
    </location>
</feature>
<protein>
    <recommendedName>
        <fullName evidence="10">Glycosyltransferase RgtA/B/C/D-like domain-containing protein</fullName>
    </recommendedName>
</protein>
<feature type="transmembrane region" description="Helical" evidence="9">
    <location>
        <begin position="325"/>
        <end position="342"/>
    </location>
</feature>
<sequence>MTTTLPRPAPHAPAAPTPDRVPERAARARRRHRLVDLAWLAPALLLSAVVQLVNLGGSPQRIDDEGTYTAQAWSIGALGELTHYTYWYDHPPVGWMQIAAWTGLTGAFDRYDEAVIAGREAMVAATLVSATLLWFLGRRLRLSRPAATAAVLVFALSPLALQFHRSVYLDNVATPWLLGAILLATARRNQLAAHAGAAAALGVAVLSKETYLLALPIVAYLMWRHAAPSTRRYTLTVATTVLVLIGGSYLVLATVKGELVPGADRVSLVDGIMFQLADRESSGSALDSGSLLSRTLQQWWQLDPVLIVAGLAAAVAGLGIRRLRPFAIAMLALTAVVLRPGGYVPVPYVIVLLPFAALLLAGVTDVAVRRFRRPTRHRTTGLRTTGRLATARRGLGRTASAAWVAAVVAALVVATPLWGAQLRGFLRADLDQPMRQAQSWLEDNVGRDATLVVDDAMWVDLVRAGFPRENVLWYYKVDTDPAVAAGLPDGWRDVDYVVTTDSMRTFPTAFPQVSETIANSVVVASFGEGSTQVDVRAVDPEGLEHAEDTAAASREARAAAGADLVRNPRLTLQGDSRALLEAGMVDSRIVLALATRLLTADVTVADFPVSVGEGDAVRRQVLVADAASGTDGTAWLDRLGGASAPLDVRTTGDGVLATFSAHEPAGLLAGVG</sequence>
<evidence type="ECO:0000256" key="3">
    <source>
        <dbReference type="ARBA" id="ARBA00022676"/>
    </source>
</evidence>
<organism evidence="11 12">
    <name type="scientific">Cellulomonas triticagri</name>
    <dbReference type="NCBI Taxonomy" id="2483352"/>
    <lineage>
        <taxon>Bacteria</taxon>
        <taxon>Bacillati</taxon>
        <taxon>Actinomycetota</taxon>
        <taxon>Actinomycetes</taxon>
        <taxon>Micrococcales</taxon>
        <taxon>Cellulomonadaceae</taxon>
        <taxon>Cellulomonas</taxon>
    </lineage>
</organism>
<name>A0A3M2IXK9_9CELL</name>
<evidence type="ECO:0000256" key="8">
    <source>
        <dbReference type="SAM" id="MobiDB-lite"/>
    </source>
</evidence>
<keyword evidence="7 9" id="KW-0472">Membrane</keyword>
<gene>
    <name evidence="11" type="ORF">EBM89_15670</name>
</gene>
<evidence type="ECO:0000256" key="4">
    <source>
        <dbReference type="ARBA" id="ARBA00022679"/>
    </source>
</evidence>
<feature type="transmembrane region" description="Helical" evidence="9">
    <location>
        <begin position="233"/>
        <end position="252"/>
    </location>
</feature>
<evidence type="ECO:0000256" key="2">
    <source>
        <dbReference type="ARBA" id="ARBA00022475"/>
    </source>
</evidence>
<feature type="transmembrane region" description="Helical" evidence="9">
    <location>
        <begin position="299"/>
        <end position="318"/>
    </location>
</feature>
<keyword evidence="2" id="KW-1003">Cell membrane</keyword>
<dbReference type="Proteomes" id="UP000269289">
    <property type="component" value="Unassembled WGS sequence"/>
</dbReference>
<feature type="transmembrane region" description="Helical" evidence="9">
    <location>
        <begin position="142"/>
        <end position="161"/>
    </location>
</feature>
<dbReference type="GO" id="GO:0005886">
    <property type="term" value="C:plasma membrane"/>
    <property type="evidence" value="ECO:0007669"/>
    <property type="project" value="UniProtKB-SubCell"/>
</dbReference>
<dbReference type="RefSeq" id="WP_122150550.1">
    <property type="nucleotide sequence ID" value="NZ_RFFI01000100.1"/>
</dbReference>
<dbReference type="GO" id="GO:0010041">
    <property type="term" value="P:response to iron(III) ion"/>
    <property type="evidence" value="ECO:0007669"/>
    <property type="project" value="TreeGrafter"/>
</dbReference>
<feature type="transmembrane region" description="Helical" evidence="9">
    <location>
        <begin position="120"/>
        <end position="136"/>
    </location>
</feature>
<dbReference type="GO" id="GO:0016763">
    <property type="term" value="F:pentosyltransferase activity"/>
    <property type="evidence" value="ECO:0007669"/>
    <property type="project" value="TreeGrafter"/>
</dbReference>
<dbReference type="PANTHER" id="PTHR33908:SF3">
    <property type="entry name" value="UNDECAPRENYL PHOSPHATE-ALPHA-4-AMINO-4-DEOXY-L-ARABINOSE ARABINOSYL TRANSFERASE"/>
    <property type="match status" value="1"/>
</dbReference>
<feature type="domain" description="Glycosyltransferase RgtA/B/C/D-like" evidence="10">
    <location>
        <begin position="89"/>
        <end position="245"/>
    </location>
</feature>
<feature type="transmembrane region" description="Helical" evidence="9">
    <location>
        <begin position="198"/>
        <end position="221"/>
    </location>
</feature>
<evidence type="ECO:0000256" key="5">
    <source>
        <dbReference type="ARBA" id="ARBA00022692"/>
    </source>
</evidence>
<evidence type="ECO:0000313" key="12">
    <source>
        <dbReference type="Proteomes" id="UP000269289"/>
    </source>
</evidence>
<feature type="region of interest" description="Disordered" evidence="8">
    <location>
        <begin position="1"/>
        <end position="26"/>
    </location>
</feature>
<dbReference type="AlphaFoldDB" id="A0A3M2IXK9"/>
<evidence type="ECO:0000256" key="6">
    <source>
        <dbReference type="ARBA" id="ARBA00022989"/>
    </source>
</evidence>
<dbReference type="Pfam" id="PF13231">
    <property type="entry name" value="PMT_2"/>
    <property type="match status" value="1"/>
</dbReference>
<evidence type="ECO:0000259" key="10">
    <source>
        <dbReference type="Pfam" id="PF13231"/>
    </source>
</evidence>
<keyword evidence="5 9" id="KW-0812">Transmembrane</keyword>
<dbReference type="PANTHER" id="PTHR33908">
    <property type="entry name" value="MANNOSYLTRANSFERASE YKCB-RELATED"/>
    <property type="match status" value="1"/>
</dbReference>
<keyword evidence="3" id="KW-0328">Glycosyltransferase</keyword>
<evidence type="ECO:0000256" key="9">
    <source>
        <dbReference type="SAM" id="Phobius"/>
    </source>
</evidence>
<accession>A0A3M2IXK9</accession>
<dbReference type="InterPro" id="IPR050297">
    <property type="entry name" value="LipidA_mod_glycosyltrf_83"/>
</dbReference>
<keyword evidence="6 9" id="KW-1133">Transmembrane helix</keyword>
<dbReference type="OrthoDB" id="3207667at2"/>